<feature type="compositionally biased region" description="Basic and acidic residues" evidence="1">
    <location>
        <begin position="176"/>
        <end position="204"/>
    </location>
</feature>
<feature type="domain" description="PH-15" evidence="2">
    <location>
        <begin position="25"/>
        <end position="102"/>
    </location>
</feature>
<sequence>MSVLPRIVKEPYQQLKPIEWYSGRDPFSRSYGVEKYKSLGRWREAPIVLTSKGDIIVYKTLNTGRIYPLSKIRSFKTCIHDANGECAVRLHTEDGKLIKLRDKILPGPILEFLMPFLTRRSALLQQQTNSTDHRPSPDSDQYDFPSITSLKSAKDSTDSRLGAEERDVELEETDESTLRNDKRSEVQHVDTPYSEKSRDAKSLNDNDDPVESSEKPTQITTSQRVNEILDDLFTRFSEDEHTPITDAVVPGDKVE</sequence>
<dbReference type="EMBL" id="LIAE01008043">
    <property type="protein sequence ID" value="PAV75709.1"/>
    <property type="molecule type" value="Genomic_DNA"/>
</dbReference>
<dbReference type="AlphaFoldDB" id="A0A2A2KP97"/>
<comment type="caution">
    <text evidence="3">The sequence shown here is derived from an EMBL/GenBank/DDBJ whole genome shotgun (WGS) entry which is preliminary data.</text>
</comment>
<accession>A0A2A2KP97</accession>
<keyword evidence="4" id="KW-1185">Reference proteome</keyword>
<feature type="compositionally biased region" description="Basic and acidic residues" evidence="1">
    <location>
        <begin position="152"/>
        <end position="165"/>
    </location>
</feature>
<evidence type="ECO:0000313" key="4">
    <source>
        <dbReference type="Proteomes" id="UP000218231"/>
    </source>
</evidence>
<gene>
    <name evidence="3" type="ORF">WR25_09390</name>
</gene>
<dbReference type="Pfam" id="PF17339">
    <property type="entry name" value="PH_15"/>
    <property type="match status" value="1"/>
</dbReference>
<evidence type="ECO:0000256" key="1">
    <source>
        <dbReference type="SAM" id="MobiDB-lite"/>
    </source>
</evidence>
<proteinExistence type="predicted"/>
<feature type="region of interest" description="Disordered" evidence="1">
    <location>
        <begin position="125"/>
        <end position="255"/>
    </location>
</feature>
<organism evidence="3 4">
    <name type="scientific">Diploscapter pachys</name>
    <dbReference type="NCBI Taxonomy" id="2018661"/>
    <lineage>
        <taxon>Eukaryota</taxon>
        <taxon>Metazoa</taxon>
        <taxon>Ecdysozoa</taxon>
        <taxon>Nematoda</taxon>
        <taxon>Chromadorea</taxon>
        <taxon>Rhabditida</taxon>
        <taxon>Rhabditina</taxon>
        <taxon>Rhabditomorpha</taxon>
        <taxon>Rhabditoidea</taxon>
        <taxon>Rhabditidae</taxon>
        <taxon>Diploscapter</taxon>
    </lineage>
</organism>
<dbReference type="Proteomes" id="UP000218231">
    <property type="component" value="Unassembled WGS sequence"/>
</dbReference>
<feature type="compositionally biased region" description="Acidic residues" evidence="1">
    <location>
        <begin position="166"/>
        <end position="175"/>
    </location>
</feature>
<dbReference type="InterPro" id="IPR040443">
    <property type="entry name" value="PH_15"/>
</dbReference>
<name>A0A2A2KP97_9BILA</name>
<feature type="compositionally biased region" description="Polar residues" evidence="1">
    <location>
        <begin position="215"/>
        <end position="225"/>
    </location>
</feature>
<evidence type="ECO:0000313" key="3">
    <source>
        <dbReference type="EMBL" id="PAV75709.1"/>
    </source>
</evidence>
<feature type="compositionally biased region" description="Basic and acidic residues" evidence="1">
    <location>
        <begin position="232"/>
        <end position="243"/>
    </location>
</feature>
<evidence type="ECO:0000259" key="2">
    <source>
        <dbReference type="Pfam" id="PF17339"/>
    </source>
</evidence>
<reference evidence="3 4" key="1">
    <citation type="journal article" date="2017" name="Curr. Biol.">
        <title>Genome architecture and evolution of a unichromosomal asexual nematode.</title>
        <authorList>
            <person name="Fradin H."/>
            <person name="Zegar C."/>
            <person name="Gutwein M."/>
            <person name="Lucas J."/>
            <person name="Kovtun M."/>
            <person name="Corcoran D."/>
            <person name="Baugh L.R."/>
            <person name="Kiontke K."/>
            <person name="Gunsalus K."/>
            <person name="Fitch D.H."/>
            <person name="Piano F."/>
        </authorList>
    </citation>
    <scope>NUCLEOTIDE SEQUENCE [LARGE SCALE GENOMIC DNA]</scope>
    <source>
        <strain evidence="3">PF1309</strain>
    </source>
</reference>
<protein>
    <recommendedName>
        <fullName evidence="2">PH-15 domain-containing protein</fullName>
    </recommendedName>
</protein>